<dbReference type="PANTHER" id="PTHR30204:SF69">
    <property type="entry name" value="MERR-FAMILY TRANSCRIPTIONAL REGULATOR"/>
    <property type="match status" value="1"/>
</dbReference>
<dbReference type="RefSeq" id="WP_211141298.1">
    <property type="nucleotide sequence ID" value="NZ_JAEEGB010000005.1"/>
</dbReference>
<comment type="caution">
    <text evidence="7">The sequence shown here is derived from an EMBL/GenBank/DDBJ whole genome shotgun (WGS) entry which is preliminary data.</text>
</comment>
<dbReference type="SMART" id="SM00422">
    <property type="entry name" value="HTH_MERR"/>
    <property type="match status" value="1"/>
</dbReference>
<evidence type="ECO:0000256" key="2">
    <source>
        <dbReference type="ARBA" id="ARBA00023015"/>
    </source>
</evidence>
<evidence type="ECO:0000259" key="6">
    <source>
        <dbReference type="PROSITE" id="PS50937"/>
    </source>
</evidence>
<evidence type="ECO:0000256" key="5">
    <source>
        <dbReference type="SAM" id="Coils"/>
    </source>
</evidence>
<dbReference type="Gene3D" id="1.10.1660.10">
    <property type="match status" value="1"/>
</dbReference>
<keyword evidence="8" id="KW-1185">Reference proteome</keyword>
<feature type="coiled-coil region" evidence="5">
    <location>
        <begin position="83"/>
        <end position="110"/>
    </location>
</feature>
<dbReference type="InterPro" id="IPR000551">
    <property type="entry name" value="MerR-type_HTH_dom"/>
</dbReference>
<proteinExistence type="predicted"/>
<sequence length="272" mass="32049">MKNKYLIGEVSNFFNISKDALRYYDKFGLITPKKDELNGYRYYTEEDIVKLPYLISLKELDMPLEEIKLMLYHKSLREMTSIFKNQENVIDNKIKKLEKIKNTIIEYEEDFNKAINYINKFEIVENPLFIYKVQNYELDENMINILKEFNPYANMLSIKYSVILNTNCFDELKLGENMNYAISGISTNDTEDIVLENNCKRFKKRKCIYTVIKAENDIKADDLTALQDYLSANNIQVTDNILARALAFESVQNTSIDYYELWVPIDGNKKIP</sequence>
<dbReference type="SUPFAM" id="SSF46955">
    <property type="entry name" value="Putative DNA-binding domain"/>
    <property type="match status" value="1"/>
</dbReference>
<dbReference type="InterPro" id="IPR047057">
    <property type="entry name" value="MerR_fam"/>
</dbReference>
<dbReference type="AlphaFoldDB" id="A0A934M2E9"/>
<keyword evidence="1" id="KW-0678">Repressor</keyword>
<dbReference type="EMBL" id="JAEEGB010000005">
    <property type="protein sequence ID" value="MBI6871860.1"/>
    <property type="molecule type" value="Genomic_DNA"/>
</dbReference>
<evidence type="ECO:0000313" key="7">
    <source>
        <dbReference type="EMBL" id="MBI6871860.1"/>
    </source>
</evidence>
<dbReference type="PANTHER" id="PTHR30204">
    <property type="entry name" value="REDOX-CYCLING DRUG-SENSING TRANSCRIPTIONAL ACTIVATOR SOXR"/>
    <property type="match status" value="1"/>
</dbReference>
<keyword evidence="2" id="KW-0805">Transcription regulation</keyword>
<keyword evidence="3" id="KW-0238">DNA-binding</keyword>
<evidence type="ECO:0000256" key="1">
    <source>
        <dbReference type="ARBA" id="ARBA00022491"/>
    </source>
</evidence>
<keyword evidence="5" id="KW-0175">Coiled coil</keyword>
<evidence type="ECO:0000313" key="8">
    <source>
        <dbReference type="Proteomes" id="UP000622687"/>
    </source>
</evidence>
<organism evidence="7 8">
    <name type="scientific">Clostridium aciditolerans</name>
    <dbReference type="NCBI Taxonomy" id="339861"/>
    <lineage>
        <taxon>Bacteria</taxon>
        <taxon>Bacillati</taxon>
        <taxon>Bacillota</taxon>
        <taxon>Clostridia</taxon>
        <taxon>Eubacteriales</taxon>
        <taxon>Clostridiaceae</taxon>
        <taxon>Clostridium</taxon>
    </lineage>
</organism>
<dbReference type="GO" id="GO:0003677">
    <property type="term" value="F:DNA binding"/>
    <property type="evidence" value="ECO:0007669"/>
    <property type="project" value="UniProtKB-KW"/>
</dbReference>
<dbReference type="InterPro" id="IPR009061">
    <property type="entry name" value="DNA-bd_dom_put_sf"/>
</dbReference>
<protein>
    <submittedName>
        <fullName evidence="7">MerR family transcriptional regulator</fullName>
    </submittedName>
</protein>
<name>A0A934M2E9_9CLOT</name>
<dbReference type="PROSITE" id="PS50937">
    <property type="entry name" value="HTH_MERR_2"/>
    <property type="match status" value="1"/>
</dbReference>
<keyword evidence="4" id="KW-0804">Transcription</keyword>
<feature type="domain" description="HTH merR-type" evidence="6">
    <location>
        <begin position="4"/>
        <end position="73"/>
    </location>
</feature>
<dbReference type="GO" id="GO:0003700">
    <property type="term" value="F:DNA-binding transcription factor activity"/>
    <property type="evidence" value="ECO:0007669"/>
    <property type="project" value="InterPro"/>
</dbReference>
<evidence type="ECO:0000256" key="4">
    <source>
        <dbReference type="ARBA" id="ARBA00023163"/>
    </source>
</evidence>
<evidence type="ECO:0000256" key="3">
    <source>
        <dbReference type="ARBA" id="ARBA00023125"/>
    </source>
</evidence>
<dbReference type="Pfam" id="PF13411">
    <property type="entry name" value="MerR_1"/>
    <property type="match status" value="1"/>
</dbReference>
<accession>A0A934M2E9</accession>
<reference evidence="7" key="1">
    <citation type="submission" date="2020-12" db="EMBL/GenBank/DDBJ databases">
        <title>Clostridium thailandense sp. nov., a novel acetogenic bacterium isolated from peat land soil in Thailand.</title>
        <authorList>
            <person name="Chaikitkaew S."/>
            <person name="Birkeland N.K."/>
        </authorList>
    </citation>
    <scope>NUCLEOTIDE SEQUENCE</scope>
    <source>
        <strain evidence="7">DSM 17425</strain>
    </source>
</reference>
<gene>
    <name evidence="7" type="ORF">I6U51_03960</name>
</gene>
<dbReference type="Proteomes" id="UP000622687">
    <property type="component" value="Unassembled WGS sequence"/>
</dbReference>